<organism evidence="1 2">
    <name type="scientific">Hymenobacter volaticus</name>
    <dbReference type="NCBI Taxonomy" id="2932254"/>
    <lineage>
        <taxon>Bacteria</taxon>
        <taxon>Pseudomonadati</taxon>
        <taxon>Bacteroidota</taxon>
        <taxon>Cytophagia</taxon>
        <taxon>Cytophagales</taxon>
        <taxon>Hymenobacteraceae</taxon>
        <taxon>Hymenobacter</taxon>
    </lineage>
</organism>
<protein>
    <submittedName>
        <fullName evidence="1">Uncharacterized protein</fullName>
    </submittedName>
</protein>
<evidence type="ECO:0000313" key="1">
    <source>
        <dbReference type="EMBL" id="UOQ65715.1"/>
    </source>
</evidence>
<keyword evidence="2" id="KW-1185">Reference proteome</keyword>
<dbReference type="RefSeq" id="WP_245119695.1">
    <property type="nucleotide sequence ID" value="NZ_CP095061.1"/>
</dbReference>
<proteinExistence type="predicted"/>
<dbReference type="EMBL" id="CP095061">
    <property type="protein sequence ID" value="UOQ65715.1"/>
    <property type="molecule type" value="Genomic_DNA"/>
</dbReference>
<gene>
    <name evidence="1" type="ORF">MUN86_19630</name>
</gene>
<dbReference type="Proteomes" id="UP000830401">
    <property type="component" value="Chromosome"/>
</dbReference>
<evidence type="ECO:0000313" key="2">
    <source>
        <dbReference type="Proteomes" id="UP000830401"/>
    </source>
</evidence>
<sequence>MTLELEMESILSVQAQERLHEAFGEQVETIFGDALTVLSIVAMEEKVTHRSLRYRVNMHATDLSGLLKTLCQKSFLVSTGRGSGTTYSLNETDSNARHETISMEILESLNQNLGTSSKNLESFDQNLETSSKNLETPGIAWVFSRKTWRVPRKAWRLLKKHPFPSQLL</sequence>
<reference evidence="1" key="1">
    <citation type="submission" date="2022-04" db="EMBL/GenBank/DDBJ databases">
        <title>Hymenobacter sp. isolated from the air.</title>
        <authorList>
            <person name="Won M."/>
            <person name="Lee C.-M."/>
            <person name="Woen H.-Y."/>
            <person name="Kwon S.-W."/>
        </authorList>
    </citation>
    <scope>NUCLEOTIDE SEQUENCE</scope>
    <source>
        <strain evidence="1">5420S-77</strain>
    </source>
</reference>
<accession>A0ABY4G4B2</accession>
<name>A0ABY4G4B2_9BACT</name>